<dbReference type="EMBL" id="JACEFO010000558">
    <property type="protein sequence ID" value="KAF8765539.1"/>
    <property type="molecule type" value="Genomic_DNA"/>
</dbReference>
<reference evidence="1" key="1">
    <citation type="submission" date="2020-07" db="EMBL/GenBank/DDBJ databases">
        <title>Genome sequence and genetic diversity analysis of an under-domesticated orphan crop, white fonio (Digitaria exilis).</title>
        <authorList>
            <person name="Bennetzen J.L."/>
            <person name="Chen S."/>
            <person name="Ma X."/>
            <person name="Wang X."/>
            <person name="Yssel A.E.J."/>
            <person name="Chaluvadi S.R."/>
            <person name="Johnson M."/>
            <person name="Gangashetty P."/>
            <person name="Hamidou F."/>
            <person name="Sanogo M.D."/>
            <person name="Zwaenepoel A."/>
            <person name="Wallace J."/>
            <person name="Van De Peer Y."/>
            <person name="Van Deynze A."/>
        </authorList>
    </citation>
    <scope>NUCLEOTIDE SEQUENCE</scope>
    <source>
        <tissue evidence="1">Leaves</tissue>
    </source>
</reference>
<gene>
    <name evidence="1" type="ORF">HU200_008450</name>
</gene>
<comment type="caution">
    <text evidence="1">The sequence shown here is derived from an EMBL/GenBank/DDBJ whole genome shotgun (WGS) entry which is preliminary data.</text>
</comment>
<keyword evidence="2" id="KW-1185">Reference proteome</keyword>
<accession>A0A835KNX6</accession>
<organism evidence="1 2">
    <name type="scientific">Digitaria exilis</name>
    <dbReference type="NCBI Taxonomy" id="1010633"/>
    <lineage>
        <taxon>Eukaryota</taxon>
        <taxon>Viridiplantae</taxon>
        <taxon>Streptophyta</taxon>
        <taxon>Embryophyta</taxon>
        <taxon>Tracheophyta</taxon>
        <taxon>Spermatophyta</taxon>
        <taxon>Magnoliopsida</taxon>
        <taxon>Liliopsida</taxon>
        <taxon>Poales</taxon>
        <taxon>Poaceae</taxon>
        <taxon>PACMAD clade</taxon>
        <taxon>Panicoideae</taxon>
        <taxon>Panicodae</taxon>
        <taxon>Paniceae</taxon>
        <taxon>Anthephorinae</taxon>
        <taxon>Digitaria</taxon>
    </lineage>
</organism>
<proteinExistence type="predicted"/>
<dbReference type="Proteomes" id="UP000636709">
    <property type="component" value="Unassembled WGS sequence"/>
</dbReference>
<evidence type="ECO:0000313" key="1">
    <source>
        <dbReference type="EMBL" id="KAF8765539.1"/>
    </source>
</evidence>
<protein>
    <submittedName>
        <fullName evidence="1">Uncharacterized protein</fullName>
    </submittedName>
</protein>
<dbReference type="AlphaFoldDB" id="A0A835KNX6"/>
<name>A0A835KNX6_9POAL</name>
<evidence type="ECO:0000313" key="2">
    <source>
        <dbReference type="Proteomes" id="UP000636709"/>
    </source>
</evidence>
<sequence>MCNLDPTHDDPVLAIRDAHRGWPCSCRPFAFAEDGCMRPLGHSSATKRMCVCPLPSPQPHPGHARRGRPIRRRHCTPFVVLLQETNVHVFLLLNGGNVPSGLSLSVVCVGPRLGGNKLLEYELQDWLARAVSVGARGVRRVHTHLGGAPPNGGFLLVPDTYWNSSGAVSISPSPSMLGC</sequence>